<organism evidence="1 2">
    <name type="scientific">Lentilactobacillus parabuchneri</name>
    <dbReference type="NCBI Taxonomy" id="152331"/>
    <lineage>
        <taxon>Bacteria</taxon>
        <taxon>Bacillati</taxon>
        <taxon>Bacillota</taxon>
        <taxon>Bacilli</taxon>
        <taxon>Lactobacillales</taxon>
        <taxon>Lactobacillaceae</taxon>
        <taxon>Lentilactobacillus</taxon>
    </lineage>
</organism>
<comment type="caution">
    <text evidence="1">The sequence shown here is derived from an EMBL/GenBank/DDBJ whole genome shotgun (WGS) entry which is preliminary data.</text>
</comment>
<sequence>MKPKRIILGLLCAGVVLGGGFSVQKTYADETQSVRTAKSQNEAEIVELQPSDVEISG</sequence>
<name>A0A844EME2_9LACO</name>
<protein>
    <submittedName>
        <fullName evidence="1">Uncharacterized protein</fullName>
    </submittedName>
</protein>
<gene>
    <name evidence="1" type="ORF">GKC44_07520</name>
</gene>
<dbReference type="Proteomes" id="UP000491237">
    <property type="component" value="Unassembled WGS sequence"/>
</dbReference>
<dbReference type="AlphaFoldDB" id="A0A844EME2"/>
<evidence type="ECO:0000313" key="1">
    <source>
        <dbReference type="EMBL" id="MSE21094.1"/>
    </source>
</evidence>
<evidence type="ECO:0000313" key="2">
    <source>
        <dbReference type="Proteomes" id="UP000491237"/>
    </source>
</evidence>
<reference evidence="1 2" key="1">
    <citation type="submission" date="2019-11" db="EMBL/GenBank/DDBJ databases">
        <title>Draft Genome Sequence of Plant Growth-Promoting Rhizosphere-Associated Bacteria.</title>
        <authorList>
            <person name="Vasilyev I.Y."/>
            <person name="Radchenko V."/>
            <person name="Ilnitskaya E.V."/>
        </authorList>
    </citation>
    <scope>NUCLEOTIDE SEQUENCE [LARGE SCALE GENOMIC DNA]</scope>
    <source>
        <strain evidence="1 2">VRA_07sq_f</strain>
    </source>
</reference>
<feature type="non-terminal residue" evidence="1">
    <location>
        <position position="57"/>
    </location>
</feature>
<accession>A0A844EME2</accession>
<dbReference type="EMBL" id="WKKY01000264">
    <property type="protein sequence ID" value="MSE21094.1"/>
    <property type="molecule type" value="Genomic_DNA"/>
</dbReference>
<proteinExistence type="predicted"/>